<dbReference type="EMBL" id="GL376628">
    <property type="status" value="NOT_ANNOTATED_CDS"/>
    <property type="molecule type" value="Genomic_DNA"/>
</dbReference>
<dbReference type="OMA" id="HIPTCTP"/>
<dbReference type="Pfam" id="PF00168">
    <property type="entry name" value="C2"/>
    <property type="match status" value="6"/>
</dbReference>
<protein>
    <recommendedName>
        <fullName evidence="8">C2 domain-containing protein</fullName>
    </recommendedName>
</protein>
<evidence type="ECO:0000256" key="6">
    <source>
        <dbReference type="SAM" id="MobiDB-lite"/>
    </source>
</evidence>
<dbReference type="InterPro" id="IPR035892">
    <property type="entry name" value="C2_domain_sf"/>
</dbReference>
<keyword evidence="3" id="KW-0677">Repeat</keyword>
<dbReference type="InterPro" id="IPR037720">
    <property type="entry name" value="C2B_Ferlin"/>
</dbReference>
<reference evidence="10" key="2">
    <citation type="submission" date="2010-04" db="EMBL/GenBank/DDBJ databases">
        <authorList>
            <person name="Buell R."/>
            <person name="Hamilton J."/>
            <person name="Hostetler J."/>
        </authorList>
    </citation>
    <scope>NUCLEOTIDE SEQUENCE [LARGE SCALE GENOMIC DNA]</scope>
    <source>
        <strain evidence="10">DAOM:BR144</strain>
    </source>
</reference>
<comment type="subcellular location">
    <subcellularLocation>
        <location evidence="1">Membrane</location>
        <topology evidence="1">Single-pass membrane protein</topology>
    </subcellularLocation>
</comment>
<feature type="domain" description="C2" evidence="8">
    <location>
        <begin position="1274"/>
        <end position="1391"/>
    </location>
</feature>
<dbReference type="eggNOG" id="KOG1326">
    <property type="taxonomic scope" value="Eukaryota"/>
</dbReference>
<reference evidence="9" key="3">
    <citation type="submission" date="2015-02" db="UniProtKB">
        <authorList>
            <consortium name="EnsemblProtists"/>
        </authorList>
    </citation>
    <scope>IDENTIFICATION</scope>
    <source>
        <strain evidence="9">DAOM BR144</strain>
    </source>
</reference>
<dbReference type="CDD" id="cd04037">
    <property type="entry name" value="C2E_Ferlin"/>
    <property type="match status" value="1"/>
</dbReference>
<evidence type="ECO:0000256" key="2">
    <source>
        <dbReference type="ARBA" id="ARBA00022692"/>
    </source>
</evidence>
<feature type="domain" description="C2" evidence="8">
    <location>
        <begin position="13"/>
        <end position="130"/>
    </location>
</feature>
<feature type="transmembrane region" description="Helical" evidence="7">
    <location>
        <begin position="1676"/>
        <end position="1702"/>
    </location>
</feature>
<dbReference type="InterPro" id="IPR037724">
    <property type="entry name" value="C2E_Ferlin"/>
</dbReference>
<keyword evidence="5 7" id="KW-0472">Membrane</keyword>
<dbReference type="SMART" id="SM01202">
    <property type="entry name" value="FerI"/>
    <property type="match status" value="1"/>
</dbReference>
<organism evidence="9 10">
    <name type="scientific">Globisporangium ultimum (strain ATCC 200006 / CBS 805.95 / DAOM BR144)</name>
    <name type="common">Pythium ultimum</name>
    <dbReference type="NCBI Taxonomy" id="431595"/>
    <lineage>
        <taxon>Eukaryota</taxon>
        <taxon>Sar</taxon>
        <taxon>Stramenopiles</taxon>
        <taxon>Oomycota</taxon>
        <taxon>Peronosporomycetes</taxon>
        <taxon>Pythiales</taxon>
        <taxon>Pythiaceae</taxon>
        <taxon>Globisporangium</taxon>
    </lineage>
</organism>
<evidence type="ECO:0000256" key="5">
    <source>
        <dbReference type="ARBA" id="ARBA00023136"/>
    </source>
</evidence>
<dbReference type="STRING" id="431595.K3WDA2"/>
<name>K3WDA2_GLOUD</name>
<keyword evidence="4 7" id="KW-1133">Transmembrane helix</keyword>
<dbReference type="InterPro" id="IPR037721">
    <property type="entry name" value="Ferlin"/>
</dbReference>
<dbReference type="Proteomes" id="UP000019132">
    <property type="component" value="Unassembled WGS sequence"/>
</dbReference>
<evidence type="ECO:0000256" key="1">
    <source>
        <dbReference type="ARBA" id="ARBA00004167"/>
    </source>
</evidence>
<feature type="domain" description="C2" evidence="8">
    <location>
        <begin position="202"/>
        <end position="327"/>
    </location>
</feature>
<dbReference type="InterPro" id="IPR012968">
    <property type="entry name" value="FerIin_dom"/>
</dbReference>
<dbReference type="SMART" id="SM00239">
    <property type="entry name" value="C2"/>
    <property type="match status" value="6"/>
</dbReference>
<dbReference type="PANTHER" id="PTHR12546:SF33">
    <property type="entry name" value="SPERM VESICLE FUSION PROTEIN FER-1"/>
    <property type="match status" value="1"/>
</dbReference>
<dbReference type="SUPFAM" id="SSF49562">
    <property type="entry name" value="C2 domain (Calcium/lipid-binding domain, CaLB)"/>
    <property type="match status" value="6"/>
</dbReference>
<reference evidence="10" key="1">
    <citation type="journal article" date="2010" name="Genome Biol.">
        <title>Genome sequence of the necrotrophic plant pathogen Pythium ultimum reveals original pathogenicity mechanisms and effector repertoire.</title>
        <authorList>
            <person name="Levesque C.A."/>
            <person name="Brouwer H."/>
            <person name="Cano L."/>
            <person name="Hamilton J.P."/>
            <person name="Holt C."/>
            <person name="Huitema E."/>
            <person name="Raffaele S."/>
            <person name="Robideau G.P."/>
            <person name="Thines M."/>
            <person name="Win J."/>
            <person name="Zerillo M.M."/>
            <person name="Beakes G.W."/>
            <person name="Boore J.L."/>
            <person name="Busam D."/>
            <person name="Dumas B."/>
            <person name="Ferriera S."/>
            <person name="Fuerstenberg S.I."/>
            <person name="Gachon C.M."/>
            <person name="Gaulin E."/>
            <person name="Govers F."/>
            <person name="Grenville-Briggs L."/>
            <person name="Horner N."/>
            <person name="Hostetler J."/>
            <person name="Jiang R.H."/>
            <person name="Johnson J."/>
            <person name="Krajaejun T."/>
            <person name="Lin H."/>
            <person name="Meijer H.J."/>
            <person name="Moore B."/>
            <person name="Morris P."/>
            <person name="Phuntmart V."/>
            <person name="Puiu D."/>
            <person name="Shetty J."/>
            <person name="Stajich J.E."/>
            <person name="Tripathy S."/>
            <person name="Wawra S."/>
            <person name="van West P."/>
            <person name="Whitty B.R."/>
            <person name="Coutinho P.M."/>
            <person name="Henrissat B."/>
            <person name="Martin F."/>
            <person name="Thomas P.D."/>
            <person name="Tyler B.M."/>
            <person name="De Vries R.P."/>
            <person name="Kamoun S."/>
            <person name="Yandell M."/>
            <person name="Tisserat N."/>
            <person name="Buell C.R."/>
        </authorList>
    </citation>
    <scope>NUCLEOTIDE SEQUENCE</scope>
    <source>
        <strain evidence="10">DAOM:BR144</strain>
    </source>
</reference>
<evidence type="ECO:0000259" key="8">
    <source>
        <dbReference type="PROSITE" id="PS50004"/>
    </source>
</evidence>
<evidence type="ECO:0000313" key="10">
    <source>
        <dbReference type="Proteomes" id="UP000019132"/>
    </source>
</evidence>
<accession>K3WDA2</accession>
<keyword evidence="2 7" id="KW-0812">Transmembrane</keyword>
<dbReference type="InParanoid" id="K3WDA2"/>
<dbReference type="CDD" id="cd00030">
    <property type="entry name" value="C2"/>
    <property type="match status" value="1"/>
</dbReference>
<proteinExistence type="predicted"/>
<dbReference type="PANTHER" id="PTHR12546">
    <property type="entry name" value="FER-1-LIKE"/>
    <property type="match status" value="1"/>
</dbReference>
<feature type="region of interest" description="Disordered" evidence="6">
    <location>
        <begin position="1096"/>
        <end position="1127"/>
    </location>
</feature>
<feature type="domain" description="C2" evidence="8">
    <location>
        <begin position="777"/>
        <end position="908"/>
    </location>
</feature>
<evidence type="ECO:0000313" key="9">
    <source>
        <dbReference type="EnsemblProtists" id="PYU1_T002943"/>
    </source>
</evidence>
<dbReference type="HOGENOM" id="CLU_001603_1_0_1"/>
<feature type="compositionally biased region" description="Acidic residues" evidence="6">
    <location>
        <begin position="1107"/>
        <end position="1118"/>
    </location>
</feature>
<dbReference type="PRINTS" id="PR00360">
    <property type="entry name" value="C2DOMAIN"/>
</dbReference>
<dbReference type="EnsemblProtists" id="PYU1_T002943">
    <property type="protein sequence ID" value="PYU1_T002943"/>
    <property type="gene ID" value="PYU1_G002940"/>
</dbReference>
<evidence type="ECO:0000256" key="3">
    <source>
        <dbReference type="ARBA" id="ARBA00022737"/>
    </source>
</evidence>
<dbReference type="VEuPathDB" id="FungiDB:PYU1_G002940"/>
<sequence length="1743" mass="195781">MDPFEELARAPVELQAKEISLSGEADDKLPNTLVVTVLQARGLHAAPLRSTLSCYVKLSSLGREFKTSVISKSDEPYWNESFSFRAVDWASSVTLSVRDKINVKMRALGQVKISSADIANLPGMSCQSWFKLTDKNGERKDGMDSEIELKVALIYTTKHDPSIASEIAATTDKEDALLLGVIADQDDETEEEAFVRRKELERQEKERKSTLYSNLKHGDYQIQVHVIEARDLKGENLSGTSDPYCQVEVMGLKKKTSTKYETLGCVFDEILFFHSTNIGRNELKQATIKISVWDKEKVMKDNFIGGYQLDCLSVHFRPHHELYRQWIAIHDHLNEKDRGIQGFLLVSISVIGPGDVLRVHDRDAEIAKELATSAASLQGATPSDMISTDTSHSVVLMPPTIDLKLHFLLVKVFRAEDLPPMDEGGLILSSGIDAFVQIGFASNSTCKSSVVTVKGTSNLSPEFLEELWIPVLAPTLSRNIVISVWDRDLGRKDEVVGISSHDYLQVPSSTCRGGILASAIETRGKASLSERDKDMSMDTEEAQDEERVEPRWFNLYGPPLRRANKKRATMICQNPELGSTYRGRVLLSMEKVESPMSSESEKFHTKRMKDAPSANTSGAKSSKTIKYVLRCALFCGADIPQFHSIASTKTKMRVTVSIGSYEIHFDSQPVRKDGRVDWEQCKERWPIILPADLTQLPDLIITLSRQLEKDDFVGVSFVRAPAADFFVKGFNAKTEWIHLEEDMSRRQTKYALDKTQSPGSLLIRVGFGREEIAVRYPWGDETELFAPFRNLSVHREIRVHIFQFRKLVIPQGKMRLPNPFVSVTCCGQTKKTAPKYKTLDPLFYESLVFMVHVPTDVVFTPDLVFRLHDANVSTSTEVPAGIFGELTVSMSKAVKSVANASVPRPSWYQLQMRNSSFSSPLIDEVKGEALISIQFVDHPGPTEHSQRLDPLTPAYEDATLEIVALGVRKLKALSALGVQRPHMEFELIGGMFSDGTHVRKSKPTKLPIDTLFAPQLRIKVCESSLGGLRKATIASCVVDLSAKLPWSIEYVPPQQQHAFENPMAAPAFTTDATEKSKHKMRFPVLKISKQRKVTGIQDAGTLKDPDDLLSDDEEDDESEKVSQIHDDGIGIGSLRLPEISLSKPSRSQLSDPALLNQWKSEEQRRYLAGRADMLQGGAQGHGGGGENTLHDNNADSDTMHKPAPYLAGRDWWITDHSGEELEYFLEGKALETYPLYRFVLTRPSLLKRKRVRTELKAGLFKGLISITQQKKKLTKTHSLLDIERLQEPQSLVVRVYVLRGSNLQSKDSNGYSDPYLRLKLGKSIISDRANHKKKTLNPDFFRMFSFNTTLPGPSQLEIGVWDHDLVLDDFIGSTTIDLEDRWFHKEWQRIGQGHPQLKEAGGCLKPIEYRHLYTSKRSTSQGFIQLWVDIMTAQQAAVLPPVNVDPPAPKKFEVRVIIWRAENITDKDNSEINDYFVKAWMEGGKADSTDVHWRCSSGKPCWNYRFKFPVEYPLRTPEFGRLHIQLWDKDVLKWNDILGEAQLDLYKWIRRAYENNRIVSPFLELKAMAKAATAEPGKFKKPTFLKKLPADTVKRARKAKEEAEAKAALNGLLGRIGISVQIVPELEAQMNPVGKGQEAPNMNPYLPPPVGRMRLSANPIMMLKELVGPKMCLRVTILYCCVGCAFFIGVFGATIMSTLTYFQGMSRGDMSSEQAPWHLPNDFRYPRNFQDPENATVVAGGGA</sequence>
<keyword evidence="10" id="KW-1185">Reference proteome</keyword>
<feature type="domain" description="C2" evidence="8">
    <location>
        <begin position="387"/>
        <end position="516"/>
    </location>
</feature>
<feature type="region of interest" description="Disordered" evidence="6">
    <location>
        <begin position="596"/>
        <end position="619"/>
    </location>
</feature>
<evidence type="ECO:0000256" key="4">
    <source>
        <dbReference type="ARBA" id="ARBA00022989"/>
    </source>
</evidence>
<dbReference type="InterPro" id="IPR000008">
    <property type="entry name" value="C2_dom"/>
</dbReference>
<feature type="domain" description="C2" evidence="8">
    <location>
        <begin position="1434"/>
        <end position="1558"/>
    </location>
</feature>
<dbReference type="CDD" id="cd04011">
    <property type="entry name" value="C2B_Ferlin"/>
    <property type="match status" value="1"/>
</dbReference>
<dbReference type="Gene3D" id="2.60.40.150">
    <property type="entry name" value="C2 domain"/>
    <property type="match status" value="6"/>
</dbReference>
<evidence type="ECO:0000256" key="7">
    <source>
        <dbReference type="SAM" id="Phobius"/>
    </source>
</evidence>
<dbReference type="GO" id="GO:0007009">
    <property type="term" value="P:plasma membrane organization"/>
    <property type="evidence" value="ECO:0007669"/>
    <property type="project" value="TreeGrafter"/>
</dbReference>
<dbReference type="PROSITE" id="PS50004">
    <property type="entry name" value="C2"/>
    <property type="match status" value="6"/>
</dbReference>
<dbReference type="GO" id="GO:0016020">
    <property type="term" value="C:membrane"/>
    <property type="evidence" value="ECO:0007669"/>
    <property type="project" value="UniProtKB-SubCell"/>
</dbReference>